<comment type="subcellular location">
    <subcellularLocation>
        <location evidence="1">Secreted</location>
    </subcellularLocation>
</comment>
<evidence type="ECO:0000256" key="3">
    <source>
        <dbReference type="ARBA" id="ARBA00022525"/>
    </source>
</evidence>
<dbReference type="GO" id="GO:0005576">
    <property type="term" value="C:extracellular region"/>
    <property type="evidence" value="ECO:0007669"/>
    <property type="project" value="UniProtKB-SubCell"/>
</dbReference>
<sequence>MSDGKEPEVDPGKICPRREDIEGNCKDDGVNVCAKYMSTTYKSNYFNCTCDNLFMLDKIKRYCRCEELCSDVLPPR</sequence>
<evidence type="ECO:0000256" key="1">
    <source>
        <dbReference type="ARBA" id="ARBA00004613"/>
    </source>
</evidence>
<keyword evidence="4" id="KW-0732">Signal</keyword>
<evidence type="ECO:0000313" key="7">
    <source>
        <dbReference type="Proteomes" id="UP001642260"/>
    </source>
</evidence>
<dbReference type="Pfam" id="PF06876">
    <property type="entry name" value="SCRL"/>
    <property type="match status" value="1"/>
</dbReference>
<gene>
    <name evidence="6" type="ORF">ERUC_LOCUS32628</name>
</gene>
<accession>A0ABC8L8S4</accession>
<evidence type="ECO:0000313" key="6">
    <source>
        <dbReference type="EMBL" id="CAH8377977.1"/>
    </source>
</evidence>
<protein>
    <submittedName>
        <fullName evidence="6">Uncharacterized protein</fullName>
    </submittedName>
</protein>
<dbReference type="EMBL" id="CAKOAT010475153">
    <property type="protein sequence ID" value="CAH8377977.1"/>
    <property type="molecule type" value="Genomic_DNA"/>
</dbReference>
<organism evidence="6 7">
    <name type="scientific">Eruca vesicaria subsp. sativa</name>
    <name type="common">Garden rocket</name>
    <name type="synonym">Eruca sativa</name>
    <dbReference type="NCBI Taxonomy" id="29727"/>
    <lineage>
        <taxon>Eukaryota</taxon>
        <taxon>Viridiplantae</taxon>
        <taxon>Streptophyta</taxon>
        <taxon>Embryophyta</taxon>
        <taxon>Tracheophyta</taxon>
        <taxon>Spermatophyta</taxon>
        <taxon>Magnoliopsida</taxon>
        <taxon>eudicotyledons</taxon>
        <taxon>Gunneridae</taxon>
        <taxon>Pentapetalae</taxon>
        <taxon>rosids</taxon>
        <taxon>malvids</taxon>
        <taxon>Brassicales</taxon>
        <taxon>Brassicaceae</taxon>
        <taxon>Brassiceae</taxon>
        <taxon>Eruca</taxon>
    </lineage>
</organism>
<evidence type="ECO:0000256" key="4">
    <source>
        <dbReference type="ARBA" id="ARBA00022729"/>
    </source>
</evidence>
<proteinExistence type="inferred from homology"/>
<reference evidence="6 7" key="1">
    <citation type="submission" date="2022-03" db="EMBL/GenBank/DDBJ databases">
        <authorList>
            <person name="Macdonald S."/>
            <person name="Ahmed S."/>
            <person name="Newling K."/>
        </authorList>
    </citation>
    <scope>NUCLEOTIDE SEQUENCE [LARGE SCALE GENOMIC DNA]</scope>
</reference>
<keyword evidence="5" id="KW-1015">Disulfide bond</keyword>
<comment type="similarity">
    <text evidence="2">Belongs to the DEFL family.</text>
</comment>
<dbReference type="AlphaFoldDB" id="A0ABC8L8S4"/>
<keyword evidence="3" id="KW-0964">Secreted</keyword>
<dbReference type="InterPro" id="IPR010682">
    <property type="entry name" value="SCRL"/>
</dbReference>
<keyword evidence="7" id="KW-1185">Reference proteome</keyword>
<dbReference type="Proteomes" id="UP001642260">
    <property type="component" value="Unassembled WGS sequence"/>
</dbReference>
<evidence type="ECO:0000256" key="2">
    <source>
        <dbReference type="ARBA" id="ARBA00006722"/>
    </source>
</evidence>
<comment type="caution">
    <text evidence="6">The sequence shown here is derived from an EMBL/GenBank/DDBJ whole genome shotgun (WGS) entry which is preliminary data.</text>
</comment>
<evidence type="ECO:0000256" key="5">
    <source>
        <dbReference type="ARBA" id="ARBA00023157"/>
    </source>
</evidence>
<name>A0ABC8L8S4_ERUVS</name>